<keyword evidence="7" id="KW-0456">Lyase</keyword>
<protein>
    <submittedName>
        <fullName evidence="7">Pectate lyase superfamily protein</fullName>
    </submittedName>
</protein>
<comment type="similarity">
    <text evidence="4">In the N-terminal section; belongs to the Teseptimavirus fiber family.</text>
</comment>
<dbReference type="GO" id="GO:0016829">
    <property type="term" value="F:lyase activity"/>
    <property type="evidence" value="ECO:0007669"/>
    <property type="project" value="UniProtKB-KW"/>
</dbReference>
<dbReference type="Pfam" id="PF03906">
    <property type="entry name" value="Phage_T7_tail"/>
    <property type="match status" value="1"/>
</dbReference>
<evidence type="ECO:0000259" key="5">
    <source>
        <dbReference type="Pfam" id="PF03906"/>
    </source>
</evidence>
<dbReference type="InterPro" id="IPR024535">
    <property type="entry name" value="RHGA/B-epi-like_pectate_lyase"/>
</dbReference>
<dbReference type="SUPFAM" id="SSF51126">
    <property type="entry name" value="Pectin lyase-like"/>
    <property type="match status" value="1"/>
</dbReference>
<dbReference type="GO" id="GO:0051701">
    <property type="term" value="P:biological process involved in interaction with host"/>
    <property type="evidence" value="ECO:0007669"/>
    <property type="project" value="UniProtKB-ARBA"/>
</dbReference>
<reference evidence="7" key="1">
    <citation type="submission" date="2020-04" db="EMBL/GenBank/DDBJ databases">
        <authorList>
            <person name="Chiriac C."/>
            <person name="Salcher M."/>
            <person name="Ghai R."/>
            <person name="Kavagutti S V."/>
        </authorList>
    </citation>
    <scope>NUCLEOTIDE SEQUENCE</scope>
</reference>
<dbReference type="InterPro" id="IPR012334">
    <property type="entry name" value="Pectin_lyas_fold"/>
</dbReference>
<dbReference type="InterPro" id="IPR005604">
    <property type="entry name" value="Phage_T7_tail_fibre-like_N"/>
</dbReference>
<dbReference type="InterPro" id="IPR011050">
    <property type="entry name" value="Pectin_lyase_fold/virulence"/>
</dbReference>
<keyword evidence="2" id="KW-1227">Viral tail protein</keyword>
<sequence>MAYSYVRYSGNGSTTNYTFSFPTISQDHIKVRVNGSLVTNWSFLSASTIQFAVAPANAAVIEIRRETPKESAIVNFTDGSVLLERDLDLLATWQLYVAQETEDDLEDTIKTDSLGRFDANNKRIINVADPVNAQDAVTKTWAETGMSSQLAQATSQATAAAGSATAAAGSASAAATSASNASTSASNAATSASGASTSATAAAGSATAAANSATAAGTSATNANTSALAAAASATAAAGSATTATTQATNAAASAVNAANSAAAAATALDNFDDRYLGQKASDPSVDNDGNALITGALYYNTTDSAMRVYTGTGWINASSAQVATMKTYVYVATAAQTTFTGNDTNGSSLTYVAPYLIVSLNGLELRPVVDYTATSGLSVVLTSAATAGDELQIQAFAGFNVANIQSANVSFQQSGAGSTVRSIDAKLKEIVSVKDFGAVGDGVTDDTAAIQAAINQGGKICLIDNATHKVSAVLNIDISLTSLIGNGSVIDGSSSSTGVLNVYSSASYGAQRLERNWTHWIEGVSFKGTKTPGFQLVTVGHPTYLNNSEITFRNCSFRNAGRLVQFISNAWRVNFDHCGFESPEDNYLHFDSGANAAEVMRFTHCWFVDGTTAYIFLREGQWFFTHCSFIGGGTGGIQVLGSAHVVLRDCNLECQPDVANQRVLEGYNSSHIVVDGCIFGNNGSAANQAPFLIQDSCSLKVINSTLPLYGTDLRGETGGDLRRALVAGGSPYVSCQNNYVKGTGIPGRTDWAVFSHLNNILANGGGETASTTGWSPSAYGTAGSTFTSVTTAPRIGSRHFLVDCVANGGIAVTQTISGASQYIGRTAVFGMWAKAIGGSGAVDFPTIKCLNTSGVVISSFAIPVNATDTSYTWVGGFLVVPSGTDRIQFEIGGQQQAGAHQLHYDDIIVNVI</sequence>
<evidence type="ECO:0000259" key="6">
    <source>
        <dbReference type="Pfam" id="PF12708"/>
    </source>
</evidence>
<feature type="domain" description="Bacteriophage T7 tail fibre protein-like N-terminal" evidence="5">
    <location>
        <begin position="2"/>
        <end position="119"/>
    </location>
</feature>
<keyword evidence="3" id="KW-0946">Virion</keyword>
<dbReference type="EMBL" id="LR796364">
    <property type="protein sequence ID" value="CAB4139230.1"/>
    <property type="molecule type" value="Genomic_DNA"/>
</dbReference>
<accession>A0A6J5M2N7</accession>
<name>A0A6J5M2N7_9CAUD</name>
<evidence type="ECO:0000313" key="7">
    <source>
        <dbReference type="EMBL" id="CAB4139230.1"/>
    </source>
</evidence>
<dbReference type="Gene3D" id="2.60.120.260">
    <property type="entry name" value="Galactose-binding domain-like"/>
    <property type="match status" value="1"/>
</dbReference>
<dbReference type="Gene3D" id="2.160.20.10">
    <property type="entry name" value="Single-stranded right-handed beta-helix, Pectin lyase-like"/>
    <property type="match status" value="1"/>
</dbReference>
<evidence type="ECO:0000256" key="3">
    <source>
        <dbReference type="ARBA" id="ARBA00022844"/>
    </source>
</evidence>
<evidence type="ECO:0000256" key="2">
    <source>
        <dbReference type="ARBA" id="ARBA00022732"/>
    </source>
</evidence>
<organism evidence="7">
    <name type="scientific">uncultured Caudovirales phage</name>
    <dbReference type="NCBI Taxonomy" id="2100421"/>
    <lineage>
        <taxon>Viruses</taxon>
        <taxon>Duplodnaviria</taxon>
        <taxon>Heunggongvirae</taxon>
        <taxon>Uroviricota</taxon>
        <taxon>Caudoviricetes</taxon>
        <taxon>Peduoviridae</taxon>
        <taxon>Maltschvirus</taxon>
        <taxon>Maltschvirus maltsch</taxon>
    </lineage>
</organism>
<proteinExistence type="inferred from homology"/>
<dbReference type="Pfam" id="PF12708">
    <property type="entry name" value="Pect-lyase_RHGA_epim"/>
    <property type="match status" value="1"/>
</dbReference>
<feature type="domain" description="Rhamnogalacturonase A/B/Epimerase-like pectate lyase" evidence="6">
    <location>
        <begin position="431"/>
        <end position="653"/>
    </location>
</feature>
<evidence type="ECO:0000256" key="1">
    <source>
        <dbReference type="ARBA" id="ARBA00004328"/>
    </source>
</evidence>
<gene>
    <name evidence="7" type="ORF">UFOVP348_48</name>
</gene>
<comment type="subcellular location">
    <subcellularLocation>
        <location evidence="1">Virion</location>
    </subcellularLocation>
</comment>
<dbReference type="GO" id="GO:0098015">
    <property type="term" value="C:virus tail"/>
    <property type="evidence" value="ECO:0007669"/>
    <property type="project" value="UniProtKB-KW"/>
</dbReference>
<dbReference type="GO" id="GO:0019058">
    <property type="term" value="P:viral life cycle"/>
    <property type="evidence" value="ECO:0007669"/>
    <property type="project" value="UniProtKB-ARBA"/>
</dbReference>
<evidence type="ECO:0000256" key="4">
    <source>
        <dbReference type="ARBA" id="ARBA00035636"/>
    </source>
</evidence>